<gene>
    <name evidence="6" type="ORF">GCM10007989_27760</name>
</gene>
<dbReference type="GO" id="GO:0046872">
    <property type="term" value="F:metal ion binding"/>
    <property type="evidence" value="ECO:0007669"/>
    <property type="project" value="UniProtKB-KW"/>
</dbReference>
<dbReference type="EMBL" id="BMZE01000003">
    <property type="protein sequence ID" value="GHA30434.1"/>
    <property type="molecule type" value="Genomic_DNA"/>
</dbReference>
<dbReference type="GO" id="GO:0003824">
    <property type="term" value="F:catalytic activity"/>
    <property type="evidence" value="ECO:0007669"/>
    <property type="project" value="InterPro"/>
</dbReference>
<evidence type="ECO:0000256" key="2">
    <source>
        <dbReference type="ARBA" id="ARBA00023004"/>
    </source>
</evidence>
<comment type="caution">
    <text evidence="6">The sequence shown here is derived from an EMBL/GenBank/DDBJ whole genome shotgun (WGS) entry which is preliminary data.</text>
</comment>
<accession>A0A918SB96</accession>
<evidence type="ECO:0000256" key="1">
    <source>
        <dbReference type="ARBA" id="ARBA00022723"/>
    </source>
</evidence>
<dbReference type="InterPro" id="IPR040086">
    <property type="entry name" value="MJ0683-like"/>
</dbReference>
<name>A0A918SB96_9HYPH</name>
<feature type="region of interest" description="Disordered" evidence="4">
    <location>
        <begin position="15"/>
        <end position="59"/>
    </location>
</feature>
<reference evidence="6" key="1">
    <citation type="journal article" date="2014" name="Int. J. Syst. Evol. Microbiol.">
        <title>Complete genome sequence of Corynebacterium casei LMG S-19264T (=DSM 44701T), isolated from a smear-ripened cheese.</title>
        <authorList>
            <consortium name="US DOE Joint Genome Institute (JGI-PGF)"/>
            <person name="Walter F."/>
            <person name="Albersmeier A."/>
            <person name="Kalinowski J."/>
            <person name="Ruckert C."/>
        </authorList>
    </citation>
    <scope>NUCLEOTIDE SEQUENCE</scope>
    <source>
        <strain evidence="6">KCTC 32437</strain>
    </source>
</reference>
<keyword evidence="1" id="KW-0479">Metal-binding</keyword>
<dbReference type="GO" id="GO:0051536">
    <property type="term" value="F:iron-sulfur cluster binding"/>
    <property type="evidence" value="ECO:0007669"/>
    <property type="project" value="UniProtKB-KW"/>
</dbReference>
<evidence type="ECO:0000259" key="5">
    <source>
        <dbReference type="PROSITE" id="PS51918"/>
    </source>
</evidence>
<dbReference type="SUPFAM" id="SSF102114">
    <property type="entry name" value="Radical SAM enzymes"/>
    <property type="match status" value="1"/>
</dbReference>
<dbReference type="PANTHER" id="PTHR43432">
    <property type="entry name" value="SLR0285 PROTEIN"/>
    <property type="match status" value="1"/>
</dbReference>
<dbReference type="NCBIfam" id="NF033668">
    <property type="entry name" value="rSAM_PA0069"/>
    <property type="match status" value="1"/>
</dbReference>
<sequence length="382" mass="43323">MPAFHAPSFETLEKLSRSRDADLARRELVDPSRNRGRGVQSNGAGRFETHTRERFDDGWSMPEPLPIFETIEHNERARTIITRNESPDIGFDRSINAYRGCEHGCSYCFARPTHAYLGHSAGIEFERDIYVKTNAVEALRAELGAKGYKCRPIAMGTNTDPYQPVERKHRLTRQILEVLRETKHPVTITTKSALVVRDLDILSEMARDGLAKVAISITSMDNKLSRKMEPRASSPARRLEAIRLLSEAGVPTMVMAAPMIPAINDMELERILDAAAAQGASAAGMILVRLPNEVRDLFREWLLRHFPDRVRHVLSLIRDTRSGRDNDPRFGSRMRGEGPYAALLQQRFELARERYCLNERLSAPRTDLFEAPRLESAQMSLF</sequence>
<keyword evidence="7" id="KW-1185">Reference proteome</keyword>
<dbReference type="InterPro" id="IPR006638">
    <property type="entry name" value="Elp3/MiaA/NifB-like_rSAM"/>
</dbReference>
<evidence type="ECO:0000256" key="3">
    <source>
        <dbReference type="ARBA" id="ARBA00023014"/>
    </source>
</evidence>
<proteinExistence type="predicted"/>
<reference evidence="6" key="2">
    <citation type="submission" date="2020-09" db="EMBL/GenBank/DDBJ databases">
        <authorList>
            <person name="Sun Q."/>
            <person name="Kim S."/>
        </authorList>
    </citation>
    <scope>NUCLEOTIDE SEQUENCE</scope>
    <source>
        <strain evidence="6">KCTC 32437</strain>
    </source>
</reference>
<dbReference type="PROSITE" id="PS51918">
    <property type="entry name" value="RADICAL_SAM"/>
    <property type="match status" value="1"/>
</dbReference>
<dbReference type="AlphaFoldDB" id="A0A918SB96"/>
<feature type="domain" description="Radical SAM core" evidence="5">
    <location>
        <begin position="84"/>
        <end position="324"/>
    </location>
</feature>
<protein>
    <submittedName>
        <fullName evidence="6">Radical SAM protein</fullName>
    </submittedName>
</protein>
<organism evidence="6 7">
    <name type="scientific">Devosia pacifica</name>
    <dbReference type="NCBI Taxonomy" id="1335967"/>
    <lineage>
        <taxon>Bacteria</taxon>
        <taxon>Pseudomonadati</taxon>
        <taxon>Pseudomonadota</taxon>
        <taxon>Alphaproteobacteria</taxon>
        <taxon>Hyphomicrobiales</taxon>
        <taxon>Devosiaceae</taxon>
        <taxon>Devosia</taxon>
    </lineage>
</organism>
<feature type="compositionally biased region" description="Basic and acidic residues" evidence="4">
    <location>
        <begin position="15"/>
        <end position="33"/>
    </location>
</feature>
<evidence type="ECO:0000313" key="7">
    <source>
        <dbReference type="Proteomes" id="UP000646579"/>
    </source>
</evidence>
<feature type="compositionally biased region" description="Basic and acidic residues" evidence="4">
    <location>
        <begin position="47"/>
        <end position="57"/>
    </location>
</feature>
<keyword evidence="2" id="KW-0408">Iron</keyword>
<evidence type="ECO:0000313" key="6">
    <source>
        <dbReference type="EMBL" id="GHA30434.1"/>
    </source>
</evidence>
<keyword evidence="3" id="KW-0411">Iron-sulfur</keyword>
<dbReference type="InterPro" id="IPR058240">
    <property type="entry name" value="rSAM_sf"/>
</dbReference>
<dbReference type="Proteomes" id="UP000646579">
    <property type="component" value="Unassembled WGS sequence"/>
</dbReference>
<evidence type="ECO:0000256" key="4">
    <source>
        <dbReference type="SAM" id="MobiDB-lite"/>
    </source>
</evidence>
<dbReference type="SFLD" id="SFLDS00029">
    <property type="entry name" value="Radical_SAM"/>
    <property type="match status" value="1"/>
</dbReference>
<dbReference type="InterPro" id="IPR007197">
    <property type="entry name" value="rSAM"/>
</dbReference>
<dbReference type="RefSeq" id="WP_189426329.1">
    <property type="nucleotide sequence ID" value="NZ_BMZE01000003.1"/>
</dbReference>
<dbReference type="SFLD" id="SFLDG01084">
    <property type="entry name" value="Uncharacterised_Radical_SAM_Su"/>
    <property type="match status" value="1"/>
</dbReference>
<dbReference type="SMART" id="SM00729">
    <property type="entry name" value="Elp3"/>
    <property type="match status" value="1"/>
</dbReference>
<dbReference type="Gene3D" id="3.80.30.30">
    <property type="match status" value="1"/>
</dbReference>
<dbReference type="PANTHER" id="PTHR43432:SF3">
    <property type="entry name" value="SLR0285 PROTEIN"/>
    <property type="match status" value="1"/>
</dbReference>
<dbReference type="Pfam" id="PF04055">
    <property type="entry name" value="Radical_SAM"/>
    <property type="match status" value="1"/>
</dbReference>
<dbReference type="CDD" id="cd01335">
    <property type="entry name" value="Radical_SAM"/>
    <property type="match status" value="1"/>
</dbReference>